<name>A0A1I8A1Q6_9BILA</name>
<dbReference type="AlphaFoldDB" id="A0A1I8A1Q6"/>
<proteinExistence type="predicted"/>
<evidence type="ECO:0000313" key="3">
    <source>
        <dbReference type="WBParaSite" id="L893_g32130.t1"/>
    </source>
</evidence>
<dbReference type="WBParaSite" id="L893_g32130.t1">
    <property type="protein sequence ID" value="L893_g32130.t1"/>
    <property type="gene ID" value="L893_g32130"/>
</dbReference>
<keyword evidence="1" id="KW-0472">Membrane</keyword>
<keyword evidence="2" id="KW-1185">Reference proteome</keyword>
<feature type="transmembrane region" description="Helical" evidence="1">
    <location>
        <begin position="113"/>
        <end position="132"/>
    </location>
</feature>
<evidence type="ECO:0000313" key="2">
    <source>
        <dbReference type="Proteomes" id="UP000095287"/>
    </source>
</evidence>
<keyword evidence="1" id="KW-1133">Transmembrane helix</keyword>
<reference evidence="3" key="1">
    <citation type="submission" date="2016-11" db="UniProtKB">
        <authorList>
            <consortium name="WormBaseParasite"/>
        </authorList>
    </citation>
    <scope>IDENTIFICATION</scope>
</reference>
<feature type="transmembrane region" description="Helical" evidence="1">
    <location>
        <begin position="71"/>
        <end position="93"/>
    </location>
</feature>
<organism evidence="2 3">
    <name type="scientific">Steinernema glaseri</name>
    <dbReference type="NCBI Taxonomy" id="37863"/>
    <lineage>
        <taxon>Eukaryota</taxon>
        <taxon>Metazoa</taxon>
        <taxon>Ecdysozoa</taxon>
        <taxon>Nematoda</taxon>
        <taxon>Chromadorea</taxon>
        <taxon>Rhabditida</taxon>
        <taxon>Tylenchina</taxon>
        <taxon>Panagrolaimomorpha</taxon>
        <taxon>Strongyloidoidea</taxon>
        <taxon>Steinernematidae</taxon>
        <taxon>Steinernema</taxon>
    </lineage>
</organism>
<evidence type="ECO:0000256" key="1">
    <source>
        <dbReference type="SAM" id="Phobius"/>
    </source>
</evidence>
<sequence length="135" mass="15662">MPINRLVNCHKPQRHVDVKQRSVNGALGTGSHVDFWHSKTINTRCKDEYKTQRRRLISTLSTDLPTMNSTFYVLLIMLLLAVAVDQISAQWYYGSYYPYYSGYYGSYYPSYSYGWGGYAGYSYPYYGAYALYGKK</sequence>
<protein>
    <submittedName>
        <fullName evidence="3">Uncharacterized protein</fullName>
    </submittedName>
</protein>
<keyword evidence="1" id="KW-0812">Transmembrane</keyword>
<dbReference type="Proteomes" id="UP000095287">
    <property type="component" value="Unplaced"/>
</dbReference>
<accession>A0A1I8A1Q6</accession>